<dbReference type="STRING" id="291331.XOO0232"/>
<comment type="similarity">
    <text evidence="1">Belongs to the aspartyl/asparaginyl beta-hydroxylase family.</text>
</comment>
<dbReference type="InterPro" id="IPR027443">
    <property type="entry name" value="IPNS-like_sf"/>
</dbReference>
<protein>
    <submittedName>
        <fullName evidence="6">Aspartyl-asparaginyl beta-hydroxylase</fullName>
    </submittedName>
</protein>
<proteinExistence type="inferred from homology"/>
<feature type="transmembrane region" description="Helical" evidence="4">
    <location>
        <begin position="32"/>
        <end position="50"/>
    </location>
</feature>
<keyword evidence="4" id="KW-1133">Transmembrane helix</keyword>
<dbReference type="InterPro" id="IPR007803">
    <property type="entry name" value="Asp/Arg/Pro-Hydrxlase"/>
</dbReference>
<gene>
    <name evidence="6" type="primary">aspH</name>
    <name evidence="6" type="ordered locus">XOO0232</name>
</gene>
<dbReference type="EMBL" id="AE013598">
    <property type="protein sequence ID" value="AAW73486.1"/>
    <property type="molecule type" value="Genomic_DNA"/>
</dbReference>
<evidence type="ECO:0000313" key="6">
    <source>
        <dbReference type="EMBL" id="AAW73486.1"/>
    </source>
</evidence>
<keyword evidence="4" id="KW-0472">Membrane</keyword>
<dbReference type="InterPro" id="IPR047694">
    <property type="entry name" value="Lipid_A_LpxO-like"/>
</dbReference>
<dbReference type="GO" id="GO:0051213">
    <property type="term" value="F:dioxygenase activity"/>
    <property type="evidence" value="ECO:0007669"/>
    <property type="project" value="UniProtKB-KW"/>
</dbReference>
<keyword evidence="2" id="KW-0223">Dioxygenase</keyword>
<reference evidence="6 7" key="1">
    <citation type="journal article" date="2005" name="Nucleic Acids Res.">
        <title>The genome sequence of Xanthomonas oryzae pathovar oryzae KACC10331, the bacterial blight pathogen of rice.</title>
        <authorList>
            <person name="Lee B.M."/>
            <person name="Park Y.J."/>
            <person name="Park D.S."/>
            <person name="Kang H.W."/>
            <person name="Kim J.G."/>
            <person name="Song E.S."/>
            <person name="Park I.C."/>
            <person name="Yoon U.H."/>
            <person name="Hahn J.H."/>
            <person name="Koo B.S."/>
            <person name="Lee G.B."/>
            <person name="Kim H."/>
            <person name="Park H.S."/>
            <person name="Yoon K.O."/>
            <person name="Kim J.H."/>
            <person name="Jung C.H."/>
            <person name="Koh N.H."/>
            <person name="Seo J.S."/>
            <person name="Go S.J."/>
        </authorList>
    </citation>
    <scope>NUCLEOTIDE SEQUENCE [LARGE SCALE GENOMIC DNA]</scope>
    <source>
        <strain evidence="7">KACC10331 / KXO85</strain>
    </source>
</reference>
<evidence type="ECO:0000256" key="3">
    <source>
        <dbReference type="ARBA" id="ARBA00023002"/>
    </source>
</evidence>
<dbReference type="InterPro" id="IPR051821">
    <property type="entry name" value="Asp/Asn_beta-hydroxylase"/>
</dbReference>
<evidence type="ECO:0000313" key="7">
    <source>
        <dbReference type="Proteomes" id="UP000006735"/>
    </source>
</evidence>
<feature type="transmembrane region" description="Helical" evidence="4">
    <location>
        <begin position="312"/>
        <end position="331"/>
    </location>
</feature>
<keyword evidence="7" id="KW-1185">Reference proteome</keyword>
<evidence type="ECO:0000259" key="5">
    <source>
        <dbReference type="Pfam" id="PF05118"/>
    </source>
</evidence>
<evidence type="ECO:0000256" key="4">
    <source>
        <dbReference type="SAM" id="Phobius"/>
    </source>
</evidence>
<keyword evidence="4" id="KW-0812">Transmembrane</keyword>
<dbReference type="Pfam" id="PF05118">
    <property type="entry name" value="Asp_Arg_Hydrox"/>
    <property type="match status" value="1"/>
</dbReference>
<dbReference type="KEGG" id="xoo:XOO0232"/>
<sequence>MVATDTTQQGCVRVLAAALTFAAPRPQSASPMLKWLLIALFIASALYIHYRGRVRHRLSRQMLDHSTFMAPINTLMYLCSRVPTTPFIDPGKEFPELAPLLANWLLIRDEAMALQQMQKIRAADGYTDIGFNSFFRRGWKRFYLKWYGTAHPSAAELCPQTTALLKSIPAVKAAMFAELPPGSELRPHRDPFAGSMRLHLGLATPNDDRCFIDVDGQRHSWRDGEWTMFDETYIHYVRNDTDQDRIILFCDIERPMRWRWAAAVNRFVGRSLLSAGASPNQEGDKTGGINRVFRYFYAARLKAKALKERNNPLYQALKWSIFVLVVVGIVLL</sequence>
<dbReference type="Gene3D" id="2.60.120.330">
    <property type="entry name" value="B-lactam Antibiotic, Isopenicillin N Synthase, Chain"/>
    <property type="match status" value="1"/>
</dbReference>
<feature type="domain" description="Aspartyl/asparaginy/proline hydroxylase" evidence="5">
    <location>
        <begin position="102"/>
        <end position="255"/>
    </location>
</feature>
<dbReference type="SUPFAM" id="SSF51197">
    <property type="entry name" value="Clavaminate synthase-like"/>
    <property type="match status" value="1"/>
</dbReference>
<evidence type="ECO:0000256" key="2">
    <source>
        <dbReference type="ARBA" id="ARBA00022964"/>
    </source>
</evidence>
<dbReference type="PANTHER" id="PTHR46332">
    <property type="entry name" value="ASPARTATE BETA-HYDROXYLASE DOMAIN-CONTAINING PROTEIN 2"/>
    <property type="match status" value="1"/>
</dbReference>
<name>Q5H6D4_XANOR</name>
<dbReference type="AlphaFoldDB" id="Q5H6D4"/>
<dbReference type="Proteomes" id="UP000006735">
    <property type="component" value="Chromosome"/>
</dbReference>
<keyword evidence="3" id="KW-0560">Oxidoreductase</keyword>
<dbReference type="HOGENOM" id="CLU_927100_0_0_6"/>
<dbReference type="NCBIfam" id="NF033391">
    <property type="entry name" value="lipid_A_LpxO"/>
    <property type="match status" value="1"/>
</dbReference>
<accession>Q5H6D4</accession>
<dbReference type="PANTHER" id="PTHR46332:SF5">
    <property type="entry name" value="ASPARTATE BETA-HYDROXYLASE DOMAIN CONTAINING 2"/>
    <property type="match status" value="1"/>
</dbReference>
<organism evidence="6 7">
    <name type="scientific">Xanthomonas oryzae pv. oryzae (strain KACC10331 / KXO85)</name>
    <dbReference type="NCBI Taxonomy" id="291331"/>
    <lineage>
        <taxon>Bacteria</taxon>
        <taxon>Pseudomonadati</taxon>
        <taxon>Pseudomonadota</taxon>
        <taxon>Gammaproteobacteria</taxon>
        <taxon>Lysobacterales</taxon>
        <taxon>Lysobacteraceae</taxon>
        <taxon>Xanthomonas</taxon>
    </lineage>
</organism>
<evidence type="ECO:0000256" key="1">
    <source>
        <dbReference type="ARBA" id="ARBA00007730"/>
    </source>
</evidence>